<keyword evidence="1" id="KW-1133">Transmembrane helix</keyword>
<sequence>MSFLLEFDREGSDCFSLLISLSHVTFYGKGFLQQIQLHHAETNAKSRSRVRLVWVFKYLVVMCSGLFWSYLADRASAS</sequence>
<feature type="transmembrane region" description="Helical" evidence="1">
    <location>
        <begin position="15"/>
        <end position="32"/>
    </location>
</feature>
<organism evidence="2 3">
    <name type="scientific">Aulographum hederae CBS 113979</name>
    <dbReference type="NCBI Taxonomy" id="1176131"/>
    <lineage>
        <taxon>Eukaryota</taxon>
        <taxon>Fungi</taxon>
        <taxon>Dikarya</taxon>
        <taxon>Ascomycota</taxon>
        <taxon>Pezizomycotina</taxon>
        <taxon>Dothideomycetes</taxon>
        <taxon>Pleosporomycetidae</taxon>
        <taxon>Aulographales</taxon>
        <taxon>Aulographaceae</taxon>
    </lineage>
</organism>
<protein>
    <submittedName>
        <fullName evidence="2">Uncharacterized protein</fullName>
    </submittedName>
</protein>
<evidence type="ECO:0000256" key="1">
    <source>
        <dbReference type="SAM" id="Phobius"/>
    </source>
</evidence>
<feature type="transmembrane region" description="Helical" evidence="1">
    <location>
        <begin position="52"/>
        <end position="71"/>
    </location>
</feature>
<dbReference type="Proteomes" id="UP000800041">
    <property type="component" value="Unassembled WGS sequence"/>
</dbReference>
<keyword evidence="1" id="KW-0812">Transmembrane</keyword>
<evidence type="ECO:0000313" key="2">
    <source>
        <dbReference type="EMBL" id="KAF1981179.1"/>
    </source>
</evidence>
<dbReference type="AlphaFoldDB" id="A0A6G1GK92"/>
<keyword evidence="3" id="KW-1185">Reference proteome</keyword>
<evidence type="ECO:0000313" key="3">
    <source>
        <dbReference type="Proteomes" id="UP000800041"/>
    </source>
</evidence>
<gene>
    <name evidence="2" type="ORF">K402DRAFT_398802</name>
</gene>
<proteinExistence type="predicted"/>
<accession>A0A6G1GK92</accession>
<dbReference type="EMBL" id="ML977206">
    <property type="protein sequence ID" value="KAF1981179.1"/>
    <property type="molecule type" value="Genomic_DNA"/>
</dbReference>
<reference evidence="2" key="1">
    <citation type="journal article" date="2020" name="Stud. Mycol.">
        <title>101 Dothideomycetes genomes: a test case for predicting lifestyles and emergence of pathogens.</title>
        <authorList>
            <person name="Haridas S."/>
            <person name="Albert R."/>
            <person name="Binder M."/>
            <person name="Bloem J."/>
            <person name="Labutti K."/>
            <person name="Salamov A."/>
            <person name="Andreopoulos B."/>
            <person name="Baker S."/>
            <person name="Barry K."/>
            <person name="Bills G."/>
            <person name="Bluhm B."/>
            <person name="Cannon C."/>
            <person name="Castanera R."/>
            <person name="Culley D."/>
            <person name="Daum C."/>
            <person name="Ezra D."/>
            <person name="Gonzalez J."/>
            <person name="Henrissat B."/>
            <person name="Kuo A."/>
            <person name="Liang C."/>
            <person name="Lipzen A."/>
            <person name="Lutzoni F."/>
            <person name="Magnuson J."/>
            <person name="Mondo S."/>
            <person name="Nolan M."/>
            <person name="Ohm R."/>
            <person name="Pangilinan J."/>
            <person name="Park H.-J."/>
            <person name="Ramirez L."/>
            <person name="Alfaro M."/>
            <person name="Sun H."/>
            <person name="Tritt A."/>
            <person name="Yoshinaga Y."/>
            <person name="Zwiers L.-H."/>
            <person name="Turgeon B."/>
            <person name="Goodwin S."/>
            <person name="Spatafora J."/>
            <person name="Crous P."/>
            <person name="Grigoriev I."/>
        </authorList>
    </citation>
    <scope>NUCLEOTIDE SEQUENCE</scope>
    <source>
        <strain evidence="2">CBS 113979</strain>
    </source>
</reference>
<name>A0A6G1GK92_9PEZI</name>
<keyword evidence="1" id="KW-0472">Membrane</keyword>